<feature type="transmembrane region" description="Helical" evidence="1">
    <location>
        <begin position="27"/>
        <end position="52"/>
    </location>
</feature>
<evidence type="ECO:0008006" key="3">
    <source>
        <dbReference type="Google" id="ProtNLM"/>
    </source>
</evidence>
<dbReference type="SUPFAM" id="SSF54523">
    <property type="entry name" value="Pili subunits"/>
    <property type="match status" value="1"/>
</dbReference>
<accession>A0A383F648</accession>
<proteinExistence type="predicted"/>
<dbReference type="InterPro" id="IPR012902">
    <property type="entry name" value="N_methyl_site"/>
</dbReference>
<feature type="non-terminal residue" evidence="2">
    <location>
        <position position="194"/>
    </location>
</feature>
<sequence>MQNLKLGTFSKARNRPNNLEQVVNRRAFTLIEMLVVVAIITILMAILLPTLGRAKIKANRMKCSNNLKNISKAYTDVASHIGGSAPHLYGKYIAGSGDNLAKAMGYADRHDPFQCKRWCNAFEIRKGLYAYQTLASPLDPKVIAEQKRFKHKTFDEYVDQTDIWHDQKLQSYAIAMQGDQTAPNTIVAMTRNVR</sequence>
<dbReference type="InterPro" id="IPR045584">
    <property type="entry name" value="Pilin-like"/>
</dbReference>
<keyword evidence="1" id="KW-1133">Transmembrane helix</keyword>
<keyword evidence="1" id="KW-0812">Transmembrane</keyword>
<organism evidence="2">
    <name type="scientific">marine metagenome</name>
    <dbReference type="NCBI Taxonomy" id="408172"/>
    <lineage>
        <taxon>unclassified sequences</taxon>
        <taxon>metagenomes</taxon>
        <taxon>ecological metagenomes</taxon>
    </lineage>
</organism>
<keyword evidence="1" id="KW-0472">Membrane</keyword>
<dbReference type="PANTHER" id="PTHR30093:SF2">
    <property type="entry name" value="TYPE II SECRETION SYSTEM PROTEIN H"/>
    <property type="match status" value="1"/>
</dbReference>
<dbReference type="AlphaFoldDB" id="A0A383F648"/>
<name>A0A383F648_9ZZZZ</name>
<gene>
    <name evidence="2" type="ORF">METZ01_LOCUS517295</name>
</gene>
<reference evidence="2" key="1">
    <citation type="submission" date="2018-05" db="EMBL/GenBank/DDBJ databases">
        <authorList>
            <person name="Lanie J.A."/>
            <person name="Ng W.-L."/>
            <person name="Kazmierczak K.M."/>
            <person name="Andrzejewski T.M."/>
            <person name="Davidsen T.M."/>
            <person name="Wayne K.J."/>
            <person name="Tettelin H."/>
            <person name="Glass J.I."/>
            <person name="Rusch D."/>
            <person name="Podicherti R."/>
            <person name="Tsui H.-C.T."/>
            <person name="Winkler M.E."/>
        </authorList>
    </citation>
    <scope>NUCLEOTIDE SEQUENCE</scope>
</reference>
<dbReference type="PANTHER" id="PTHR30093">
    <property type="entry name" value="GENERAL SECRETION PATHWAY PROTEIN G"/>
    <property type="match status" value="1"/>
</dbReference>
<evidence type="ECO:0000313" key="2">
    <source>
        <dbReference type="EMBL" id="SVE64441.1"/>
    </source>
</evidence>
<dbReference type="Gene3D" id="3.30.700.10">
    <property type="entry name" value="Glycoprotein, Type 4 Pilin"/>
    <property type="match status" value="1"/>
</dbReference>
<dbReference type="Pfam" id="PF07963">
    <property type="entry name" value="N_methyl"/>
    <property type="match status" value="1"/>
</dbReference>
<dbReference type="EMBL" id="UINC01231764">
    <property type="protein sequence ID" value="SVE64441.1"/>
    <property type="molecule type" value="Genomic_DNA"/>
</dbReference>
<evidence type="ECO:0000256" key="1">
    <source>
        <dbReference type="SAM" id="Phobius"/>
    </source>
</evidence>
<dbReference type="NCBIfam" id="TIGR02532">
    <property type="entry name" value="IV_pilin_GFxxxE"/>
    <property type="match status" value="1"/>
</dbReference>
<protein>
    <recommendedName>
        <fullName evidence="3">Type II secretion system protein GspG C-terminal domain-containing protein</fullName>
    </recommendedName>
</protein>